<dbReference type="NCBIfam" id="TIGR00997">
    <property type="entry name" value="ispZ"/>
    <property type="match status" value="1"/>
</dbReference>
<protein>
    <recommendedName>
        <fullName evidence="5">Inner membrane-spanning protein YciB</fullName>
    </recommendedName>
</protein>
<dbReference type="AlphaFoldDB" id="A0A0J8GX13"/>
<comment type="similarity">
    <text evidence="5">Belongs to the YciB family.</text>
</comment>
<evidence type="ECO:0000256" key="5">
    <source>
        <dbReference type="HAMAP-Rule" id="MF_00189"/>
    </source>
</evidence>
<dbReference type="STRING" id="1513271.XM47_09365"/>
<dbReference type="PATRIC" id="fig|1513271.3.peg.1903"/>
<reference evidence="6 7" key="1">
    <citation type="submission" date="2015-04" db="EMBL/GenBank/DDBJ databases">
        <title>Draft Genome Sequence of the Novel Agar-Digesting Marine Bacterium Q1.</title>
        <authorList>
            <person name="Li Y."/>
            <person name="Li D."/>
            <person name="Chen G."/>
            <person name="Du Z."/>
        </authorList>
    </citation>
    <scope>NUCLEOTIDE SEQUENCE [LARGE SCALE GENOMIC DNA]</scope>
    <source>
        <strain evidence="6 7">Q1</strain>
    </source>
</reference>
<dbReference type="RefSeq" id="WP_048691927.1">
    <property type="nucleotide sequence ID" value="NZ_KQ130489.1"/>
</dbReference>
<sequence>MQNMFDLFHLIVFFAVYKTVDIYAATGALIASTAVHVGYEWFKTKQLPKKQFYLFLIVLVMGGMTIYFQDDAFIKWKVTVVNLIFAVGIFVSQAFFKVSPMQKMLGKEMKLTDQLWAKISYAWAAFFAAIAALNLYIAYNFSQDFWVNFKMFGLMGLTFVFGILTVLYIYPHLPKDEEKQEEKS</sequence>
<name>A0A0J8GX13_9ALTE</name>
<dbReference type="Proteomes" id="UP000037600">
    <property type="component" value="Unassembled WGS sequence"/>
</dbReference>
<keyword evidence="1 5" id="KW-1003">Cell membrane</keyword>
<feature type="transmembrane region" description="Helical" evidence="5">
    <location>
        <begin position="80"/>
        <end position="98"/>
    </location>
</feature>
<evidence type="ECO:0000256" key="4">
    <source>
        <dbReference type="ARBA" id="ARBA00023136"/>
    </source>
</evidence>
<dbReference type="NCBIfam" id="NF001324">
    <property type="entry name" value="PRK00259.1-2"/>
    <property type="match status" value="1"/>
</dbReference>
<evidence type="ECO:0000256" key="3">
    <source>
        <dbReference type="ARBA" id="ARBA00022989"/>
    </source>
</evidence>
<keyword evidence="2 5" id="KW-0812">Transmembrane</keyword>
<evidence type="ECO:0000256" key="2">
    <source>
        <dbReference type="ARBA" id="ARBA00022692"/>
    </source>
</evidence>
<evidence type="ECO:0000313" key="6">
    <source>
        <dbReference type="EMBL" id="KMT65243.1"/>
    </source>
</evidence>
<dbReference type="InterPro" id="IPR006008">
    <property type="entry name" value="YciB"/>
</dbReference>
<organism evidence="6 7">
    <name type="scientific">Catenovulum maritimum</name>
    <dbReference type="NCBI Taxonomy" id="1513271"/>
    <lineage>
        <taxon>Bacteria</taxon>
        <taxon>Pseudomonadati</taxon>
        <taxon>Pseudomonadota</taxon>
        <taxon>Gammaproteobacteria</taxon>
        <taxon>Alteromonadales</taxon>
        <taxon>Alteromonadaceae</taxon>
        <taxon>Catenovulum</taxon>
    </lineage>
</organism>
<comment type="caution">
    <text evidence="6">The sequence shown here is derived from an EMBL/GenBank/DDBJ whole genome shotgun (WGS) entry which is preliminary data.</text>
</comment>
<gene>
    <name evidence="5" type="primary">yciB</name>
    <name evidence="6" type="ORF">XM47_09365</name>
</gene>
<keyword evidence="7" id="KW-1185">Reference proteome</keyword>
<accession>A0A0J8GX13</accession>
<dbReference type="GO" id="GO:0005886">
    <property type="term" value="C:plasma membrane"/>
    <property type="evidence" value="ECO:0007669"/>
    <property type="project" value="UniProtKB-SubCell"/>
</dbReference>
<feature type="transmembrane region" description="Helical" evidence="5">
    <location>
        <begin position="20"/>
        <end position="39"/>
    </location>
</feature>
<dbReference type="OrthoDB" id="9788219at2"/>
<dbReference type="Pfam" id="PF04279">
    <property type="entry name" value="IspA"/>
    <property type="match status" value="1"/>
</dbReference>
<feature type="transmembrane region" description="Helical" evidence="5">
    <location>
        <begin position="51"/>
        <end position="68"/>
    </location>
</feature>
<keyword evidence="4 5" id="KW-0472">Membrane</keyword>
<dbReference type="HAMAP" id="MF_00189">
    <property type="entry name" value="YciB"/>
    <property type="match status" value="1"/>
</dbReference>
<evidence type="ECO:0000313" key="7">
    <source>
        <dbReference type="Proteomes" id="UP000037600"/>
    </source>
</evidence>
<keyword evidence="5" id="KW-0997">Cell inner membrane</keyword>
<feature type="transmembrane region" description="Helical" evidence="5">
    <location>
        <begin position="151"/>
        <end position="170"/>
    </location>
</feature>
<proteinExistence type="inferred from homology"/>
<dbReference type="PANTHER" id="PTHR36917:SF1">
    <property type="entry name" value="INNER MEMBRANE-SPANNING PROTEIN YCIB"/>
    <property type="match status" value="1"/>
</dbReference>
<comment type="subcellular location">
    <subcellularLocation>
        <location evidence="5">Cell inner membrane</location>
        <topology evidence="5">Multi-pass membrane protein</topology>
    </subcellularLocation>
</comment>
<dbReference type="EMBL" id="LAZL01000012">
    <property type="protein sequence ID" value="KMT65243.1"/>
    <property type="molecule type" value="Genomic_DNA"/>
</dbReference>
<dbReference type="PANTHER" id="PTHR36917">
    <property type="entry name" value="INTRACELLULAR SEPTATION PROTEIN A-RELATED"/>
    <property type="match status" value="1"/>
</dbReference>
<feature type="transmembrane region" description="Helical" evidence="5">
    <location>
        <begin position="119"/>
        <end position="139"/>
    </location>
</feature>
<comment type="function">
    <text evidence="5">Plays a role in cell envelope biogenesis, maintenance of cell envelope integrity and membrane homeostasis.</text>
</comment>
<evidence type="ECO:0000256" key="1">
    <source>
        <dbReference type="ARBA" id="ARBA00022475"/>
    </source>
</evidence>
<keyword evidence="3 5" id="KW-1133">Transmembrane helix</keyword>